<feature type="region of interest" description="Disordered" evidence="1">
    <location>
        <begin position="230"/>
        <end position="259"/>
    </location>
</feature>
<reference evidence="2 3" key="1">
    <citation type="submission" date="2021-06" db="EMBL/GenBank/DDBJ databases">
        <title>Genome sequence of Babesia caballi.</title>
        <authorList>
            <person name="Yamagishi J."/>
            <person name="Kidaka T."/>
            <person name="Ochi A."/>
        </authorList>
    </citation>
    <scope>NUCLEOTIDE SEQUENCE [LARGE SCALE GENOMIC DNA]</scope>
    <source>
        <strain evidence="2">USDA-D6B2</strain>
    </source>
</reference>
<dbReference type="EMBL" id="BPLF01000002">
    <property type="protein sequence ID" value="GIX63717.1"/>
    <property type="molecule type" value="Genomic_DNA"/>
</dbReference>
<gene>
    <name evidence="2" type="ORF">BcabD6B2_31520</name>
</gene>
<feature type="compositionally biased region" description="Low complexity" evidence="1">
    <location>
        <begin position="576"/>
        <end position="586"/>
    </location>
</feature>
<feature type="region of interest" description="Disordered" evidence="1">
    <location>
        <begin position="1"/>
        <end position="26"/>
    </location>
</feature>
<feature type="compositionally biased region" description="Polar residues" evidence="1">
    <location>
        <begin position="598"/>
        <end position="619"/>
    </location>
</feature>
<accession>A0AAV4LVR3</accession>
<proteinExistence type="predicted"/>
<name>A0AAV4LVR3_BABCB</name>
<dbReference type="AlphaFoldDB" id="A0AAV4LVR3"/>
<organism evidence="2 3">
    <name type="scientific">Babesia caballi</name>
    <dbReference type="NCBI Taxonomy" id="5871"/>
    <lineage>
        <taxon>Eukaryota</taxon>
        <taxon>Sar</taxon>
        <taxon>Alveolata</taxon>
        <taxon>Apicomplexa</taxon>
        <taxon>Aconoidasida</taxon>
        <taxon>Piroplasmida</taxon>
        <taxon>Babesiidae</taxon>
        <taxon>Babesia</taxon>
    </lineage>
</organism>
<keyword evidence="3" id="KW-1185">Reference proteome</keyword>
<feature type="compositionally biased region" description="Basic and acidic residues" evidence="1">
    <location>
        <begin position="239"/>
        <end position="251"/>
    </location>
</feature>
<feature type="region of interest" description="Disordered" evidence="1">
    <location>
        <begin position="575"/>
        <end position="635"/>
    </location>
</feature>
<dbReference type="Proteomes" id="UP001497744">
    <property type="component" value="Unassembled WGS sequence"/>
</dbReference>
<comment type="caution">
    <text evidence="2">The sequence shown here is derived from an EMBL/GenBank/DDBJ whole genome shotgun (WGS) entry which is preliminary data.</text>
</comment>
<protein>
    <submittedName>
        <fullName evidence="2">Calcium channel flower homolog isoform X1, putative</fullName>
    </submittedName>
</protein>
<sequence>MANSGNNGKGSLPLGCCRPKEERQGASPVFRQQYVNDNGRMRLTMPVSPMHYITSAGYYANDMRLAHMQPPRDPQTAGEQAAHAMVHQFHQQVPQQLQSQLLPQAPPFAAYPQMYDPQEVQKEMRQRMSSGYGQKVESVGSVRSATPNAHLMAKQPNQQLYRMRRESATVRQEPMAVVEPHVHPFEHKREAAVKSEEIASVLKKLEERMSRLTVLCESILEETLSVKAKLGGNPENSAEAEKAVESSERSSRGSVSISGSVSGVECERSQSLVALENLSKEGASSCSFASLPSRSAQQAALCPLTKENSRSENYGSTVFDVSKELRKSNDMLEHFLSGSESMGSEKNAEHFLKHENMQVSVTNQTHKPQKGVMVPVFQKGEMVQAAEQEDSRKVADVVPYVTTASMVQDENNLKATMQHIEKNFQSLMNTFAHGQMAMMREGMQDRVLGQEADERMAIGNGQEERGGLALRGTGASGGDIALVNSGGIAIPGKAGELATREAANGGGEVVVLQDGSTVQAHALENQEQLELADMREAGGAIVVPGEMGVALASQDHKSAIPQKGQLEQLSIEARLSRGSSWRSGGSNEVERLDEEVQSVGSTSQSRTGSMQSDAGSRQASLERIESIGELNETTD</sequence>
<evidence type="ECO:0000256" key="1">
    <source>
        <dbReference type="SAM" id="MobiDB-lite"/>
    </source>
</evidence>
<dbReference type="RefSeq" id="XP_067715786.1">
    <property type="nucleotide sequence ID" value="XM_067859685.1"/>
</dbReference>
<dbReference type="GeneID" id="94195198"/>
<evidence type="ECO:0000313" key="3">
    <source>
        <dbReference type="Proteomes" id="UP001497744"/>
    </source>
</evidence>
<evidence type="ECO:0000313" key="2">
    <source>
        <dbReference type="EMBL" id="GIX63717.1"/>
    </source>
</evidence>